<gene>
    <name evidence="3" type="ORF">C1SCF055_LOCUS37021</name>
</gene>
<dbReference type="InterPro" id="IPR036691">
    <property type="entry name" value="Endo/exonu/phosph_ase_sf"/>
</dbReference>
<name>A0A9P1GFV1_9DINO</name>
<accession>A0A9P1GFV1</accession>
<dbReference type="EMBL" id="CAMXCT010005268">
    <property type="protein sequence ID" value="CAI4011905.1"/>
    <property type="molecule type" value="Genomic_DNA"/>
</dbReference>
<evidence type="ECO:0000259" key="2">
    <source>
        <dbReference type="PROSITE" id="PS00028"/>
    </source>
</evidence>
<evidence type="ECO:0000256" key="1">
    <source>
        <dbReference type="SAM" id="MobiDB-lite"/>
    </source>
</evidence>
<dbReference type="SMART" id="SM00355">
    <property type="entry name" value="ZnF_C2H2"/>
    <property type="match status" value="3"/>
</dbReference>
<feature type="region of interest" description="Disordered" evidence="1">
    <location>
        <begin position="1198"/>
        <end position="1230"/>
    </location>
</feature>
<dbReference type="PROSITE" id="PS00028">
    <property type="entry name" value="ZINC_FINGER_C2H2_1"/>
    <property type="match status" value="1"/>
</dbReference>
<dbReference type="EMBL" id="CAMXCT020005268">
    <property type="protein sequence ID" value="CAL1165280.1"/>
    <property type="molecule type" value="Genomic_DNA"/>
</dbReference>
<sequence>MDSAETSTDWTHHFIHRSDVKLHGKRPPMCASTPVELTHRASPVVKRSLQRAQKRAQRSGMAWYRGRCLTPEDFLKMGMRPLNTDLPPMTPANLATCNMHNAPRKRLTCLTWNGGGLSNHRLDELKCWLVQQQIQIAAVTETRWSFCSTWSDNSWHHIHSADPDHRGSGVDKGCLQRRERFRLALEQQLQQIPNRNTVAVLGGLNCSLMESSGTCGTSFFRWNHQLLHGLKHSDSERFAQILRVGGLVALNTWDSSLGPTFVQNGCASRIDFICTRRHLADGQARRVQYLWEAPFLPPGQYGHVPMVCHLAKYWVPPAHHNANSLTPHQKRCGRLAKLSGDVAWRHFLAASGDTICDQFHRVLTLAESELSRKQRRQRFEEIVQLANQAALQHNTHQMFDIINRFAPKTPMRRMQLRNDLGALMTISEERSMLVAYVRQTWHGHPMTLRPCHSPPGVPFTVQELAGALRDIPTVKAAVLGLLIRIASKQTECEFRKWPIWAFMPKRSTQDPLLKVADLARRRVETALSGEALLLGPAHCTGIPLKATMTSSLKLPTDAASARGTRSVQVPLQILLLVWSACSPYPGLASLGPVQIQTQLEAACAHCGKIYSSLEGLRSHIVQGRCPEFNPAAETETVPIPQAWHDLCLHGTMFSHLQPPMTRLHLTIRCSQCQQVYTRAGDLANHLMTSHAKLWRQAQSLTLVLVELVFARLGCVCNPQIHQVRQNHICLPLRQIAMMYIRLEQVPFMPIPVTEEVLHQLVHPSIPRPMHFRLTKLFADRQFSDMWTDAEVKQMLSHACIMCGQAHLPGLLSRHLHEAHTCGHQFADFYSDTLLPVFQHLMQSDFQCEFCGQIFNLPYPSDEDSVMNGWDEMALGEIKETFEFLAPIFDKSLKLQPNPRAMKQRRTEGKADQTDQDPPGREPQKEILQYLRVLGQLALRHERSLNLLQSTDSFILYFQQDKAGSLHFLDDGKQLTTAIDEAVNRGLSDDTPSQTPRNTDKSVQHAFFQHYLTEKDWETLQAPGMDVNTKIRVLVKRRQALRMRHICEDTARRICCVLTLSGNSRMCAAQVDPFEFYGLLGDFKVMLRFAWKNSSVEPVTLKSFPADPTKLKPDLFSSAYHRDEPPVRSKLDEGILLEMVSTLPARNTHGTLKGGCASGSKNQATMTLNKLNSFLQRLEGFGGQDYRARRGSTRIKMLKGHDEEEFEEQHPTRRRKPEPLQIEYTPSEEATKKASICDMASSMLKVLGEEGLSKDLELPKKGSQPKSKSLPKPKSKTGLKITKCSAATKPKPQPTISCSKNKPPGFPGTKRQPPIRWGSCTIYTSDTKWRVKLNAGDRLDVPKLFTDQPKKGWQEVIKLCKERGTFEK</sequence>
<evidence type="ECO:0000313" key="4">
    <source>
        <dbReference type="EMBL" id="CAL1165280.1"/>
    </source>
</evidence>
<proteinExistence type="predicted"/>
<dbReference type="EMBL" id="CAMXCT030005268">
    <property type="protein sequence ID" value="CAL4799217.1"/>
    <property type="molecule type" value="Genomic_DNA"/>
</dbReference>
<dbReference type="Gene3D" id="3.30.160.60">
    <property type="entry name" value="Classic Zinc Finger"/>
    <property type="match status" value="1"/>
</dbReference>
<feature type="region of interest" description="Disordered" evidence="1">
    <location>
        <begin position="895"/>
        <end position="922"/>
    </location>
</feature>
<organism evidence="3">
    <name type="scientific">Cladocopium goreaui</name>
    <dbReference type="NCBI Taxonomy" id="2562237"/>
    <lineage>
        <taxon>Eukaryota</taxon>
        <taxon>Sar</taxon>
        <taxon>Alveolata</taxon>
        <taxon>Dinophyceae</taxon>
        <taxon>Suessiales</taxon>
        <taxon>Symbiodiniaceae</taxon>
        <taxon>Cladocopium</taxon>
    </lineage>
</organism>
<keyword evidence="6" id="KW-1185">Reference proteome</keyword>
<dbReference type="SUPFAM" id="SSF56219">
    <property type="entry name" value="DNase I-like"/>
    <property type="match status" value="1"/>
</dbReference>
<dbReference type="Proteomes" id="UP001152797">
    <property type="component" value="Unassembled WGS sequence"/>
</dbReference>
<comment type="caution">
    <text evidence="3">The sequence shown here is derived from an EMBL/GenBank/DDBJ whole genome shotgun (WGS) entry which is preliminary data.</text>
</comment>
<reference evidence="3" key="1">
    <citation type="submission" date="2022-10" db="EMBL/GenBank/DDBJ databases">
        <authorList>
            <person name="Chen Y."/>
            <person name="Dougan E. K."/>
            <person name="Chan C."/>
            <person name="Rhodes N."/>
            <person name="Thang M."/>
        </authorList>
    </citation>
    <scope>NUCLEOTIDE SEQUENCE</scope>
</reference>
<feature type="domain" description="C2H2-type" evidence="2">
    <location>
        <begin position="669"/>
        <end position="690"/>
    </location>
</feature>
<feature type="compositionally biased region" description="Basic and acidic residues" evidence="1">
    <location>
        <begin position="904"/>
        <end position="922"/>
    </location>
</feature>
<dbReference type="Pfam" id="PF00096">
    <property type="entry name" value="zf-C2H2"/>
    <property type="match status" value="1"/>
</dbReference>
<evidence type="ECO:0000313" key="3">
    <source>
        <dbReference type="EMBL" id="CAI4011905.1"/>
    </source>
</evidence>
<feature type="region of interest" description="Disordered" evidence="1">
    <location>
        <begin position="1254"/>
        <end position="1312"/>
    </location>
</feature>
<reference evidence="4" key="2">
    <citation type="submission" date="2024-04" db="EMBL/GenBank/DDBJ databases">
        <authorList>
            <person name="Chen Y."/>
            <person name="Shah S."/>
            <person name="Dougan E. K."/>
            <person name="Thang M."/>
            <person name="Chan C."/>
        </authorList>
    </citation>
    <scope>NUCLEOTIDE SEQUENCE [LARGE SCALE GENOMIC DNA]</scope>
</reference>
<protein>
    <submittedName>
        <fullName evidence="5">Potassium/sodium hyperpolarization-activated cyclic nucleotide-gated channel 2</fullName>
    </submittedName>
</protein>
<dbReference type="InterPro" id="IPR013087">
    <property type="entry name" value="Znf_C2H2_type"/>
</dbReference>
<evidence type="ECO:0000313" key="6">
    <source>
        <dbReference type="Proteomes" id="UP001152797"/>
    </source>
</evidence>
<evidence type="ECO:0000313" key="5">
    <source>
        <dbReference type="EMBL" id="CAL4799217.1"/>
    </source>
</evidence>